<evidence type="ECO:0000313" key="1">
    <source>
        <dbReference type="EMBL" id="CAF4248314.1"/>
    </source>
</evidence>
<dbReference type="EMBL" id="CAJOBJ010050432">
    <property type="protein sequence ID" value="CAF4371288.1"/>
    <property type="molecule type" value="Genomic_DNA"/>
</dbReference>
<gene>
    <name evidence="1" type="ORF">BYL167_LOCUS25446</name>
    <name evidence="2" type="ORF">BYL167_LOCUS25475</name>
    <name evidence="3" type="ORF">GIL414_LOCUS28857</name>
    <name evidence="4" type="ORF">GIL414_LOCUS28870</name>
    <name evidence="5" type="ORF">SMN809_LOCUS44706</name>
</gene>
<dbReference type="EMBL" id="CAJOBI010134747">
    <property type="protein sequence ID" value="CAF4740654.1"/>
    <property type="molecule type" value="Genomic_DNA"/>
</dbReference>
<evidence type="ECO:0000313" key="5">
    <source>
        <dbReference type="EMBL" id="CAF4740654.1"/>
    </source>
</evidence>
<dbReference type="EMBL" id="CAJOBH010025888">
    <property type="protein sequence ID" value="CAF4249243.1"/>
    <property type="molecule type" value="Genomic_DNA"/>
</dbReference>
<name>A0A8S2SSW5_9BILA</name>
<dbReference type="Proteomes" id="UP000676336">
    <property type="component" value="Unassembled WGS sequence"/>
</dbReference>
<dbReference type="SUPFAM" id="SSF52047">
    <property type="entry name" value="RNI-like"/>
    <property type="match status" value="1"/>
</dbReference>
<dbReference type="InterPro" id="IPR032675">
    <property type="entry name" value="LRR_dom_sf"/>
</dbReference>
<dbReference type="Proteomes" id="UP000681720">
    <property type="component" value="Unassembled WGS sequence"/>
</dbReference>
<protein>
    <submittedName>
        <fullName evidence="2">Uncharacterized protein</fullName>
    </submittedName>
</protein>
<accession>A0A8S2SSW5</accession>
<evidence type="ECO:0000313" key="3">
    <source>
        <dbReference type="EMBL" id="CAF4371288.1"/>
    </source>
</evidence>
<comment type="caution">
    <text evidence="2">The sequence shown here is derived from an EMBL/GenBank/DDBJ whole genome shotgun (WGS) entry which is preliminary data.</text>
</comment>
<evidence type="ECO:0000313" key="4">
    <source>
        <dbReference type="EMBL" id="CAF4371565.1"/>
    </source>
</evidence>
<dbReference type="EMBL" id="CAJOBH010025692">
    <property type="protein sequence ID" value="CAF4248314.1"/>
    <property type="molecule type" value="Genomic_DNA"/>
</dbReference>
<dbReference type="Proteomes" id="UP000681967">
    <property type="component" value="Unassembled WGS sequence"/>
</dbReference>
<organism evidence="2 6">
    <name type="scientific">Rotaria magnacalcarata</name>
    <dbReference type="NCBI Taxonomy" id="392030"/>
    <lineage>
        <taxon>Eukaryota</taxon>
        <taxon>Metazoa</taxon>
        <taxon>Spiralia</taxon>
        <taxon>Gnathifera</taxon>
        <taxon>Rotifera</taxon>
        <taxon>Eurotatoria</taxon>
        <taxon>Bdelloidea</taxon>
        <taxon>Philodinida</taxon>
        <taxon>Philodinidae</taxon>
        <taxon>Rotaria</taxon>
    </lineage>
</organism>
<reference evidence="2" key="1">
    <citation type="submission" date="2021-02" db="EMBL/GenBank/DDBJ databases">
        <authorList>
            <person name="Nowell W R."/>
        </authorList>
    </citation>
    <scope>NUCLEOTIDE SEQUENCE</scope>
</reference>
<feature type="non-terminal residue" evidence="2">
    <location>
        <position position="29"/>
    </location>
</feature>
<dbReference type="EMBL" id="CAJOBJ010050504">
    <property type="protein sequence ID" value="CAF4371565.1"/>
    <property type="molecule type" value="Genomic_DNA"/>
</dbReference>
<proteinExistence type="predicted"/>
<evidence type="ECO:0000313" key="2">
    <source>
        <dbReference type="EMBL" id="CAF4249243.1"/>
    </source>
</evidence>
<evidence type="ECO:0000313" key="6">
    <source>
        <dbReference type="Proteomes" id="UP000681967"/>
    </source>
</evidence>
<sequence length="29" mass="3102">MADNGIGKEGGMAFAETLQINITLEHLNL</sequence>
<dbReference type="AlphaFoldDB" id="A0A8S2SSW5"/>
<dbReference type="Gene3D" id="3.80.10.10">
    <property type="entry name" value="Ribonuclease Inhibitor"/>
    <property type="match status" value="1"/>
</dbReference>